<dbReference type="Gene3D" id="1.10.287.1080">
    <property type="entry name" value="MazG-like"/>
    <property type="match status" value="1"/>
</dbReference>
<feature type="domain" description="NTP pyrophosphohydrolase MazG-like" evidence="1">
    <location>
        <begin position="33"/>
        <end position="100"/>
    </location>
</feature>
<dbReference type="AlphaFoldDB" id="A0A124E319"/>
<dbReference type="STRING" id="228230.RMCC_5550"/>
<dbReference type="Pfam" id="PF03819">
    <property type="entry name" value="MazG"/>
    <property type="match status" value="1"/>
</dbReference>
<dbReference type="SUPFAM" id="SSF101386">
    <property type="entry name" value="all-alpha NTP pyrophosphatases"/>
    <property type="match status" value="1"/>
</dbReference>
<dbReference type="InterPro" id="IPR041407">
    <property type="entry name" value="MazG_C"/>
</dbReference>
<dbReference type="Proteomes" id="UP000069443">
    <property type="component" value="Unassembled WGS sequence"/>
</dbReference>
<reference evidence="4" key="1">
    <citation type="journal article" date="2016" name="Genome Announc.">
        <title>Draft Genome Sequences of Five Rapidly Growing Mycobacterium Species, M. thermoresistibile, M. fortuitum subsp. acetamidolyticum, M. canariasense, M. brisbanense, and M. novocastrense.</title>
        <authorList>
            <person name="Katahira K."/>
            <person name="Ogura Y."/>
            <person name="Gotoh Y."/>
            <person name="Hayashi T."/>
        </authorList>
    </citation>
    <scope>NUCLEOTIDE SEQUENCE [LARGE SCALE GENOMIC DNA]</scope>
    <source>
        <strain evidence="4">JCM15298</strain>
    </source>
</reference>
<sequence>MEFDAYQLKAFGTAQKRHPGDQPLEATRLMVYLLGLAGEAGSVATTYKKHLRDGDAYGGWKKQLREELGDVLWYVAAIATETELDLDDIAKANLHKTQSRWLPSTNYQLDAAAPPHEQLPRSGTVDFRQTLNSDGRPEVTVWMDGRQLGNPLTDNSFDDDGYRFHDVFHLAYMAILGWSPQFRKMLGRKRKSDPQIDEAEDGGRGIVTEEGLAHFAFAYGAQHNHLEGIDRIDQPFLDSIAMMTNTFEVGARTAADWELAILEGHRMFRELRRHGGGSVAFDADQRVLVFTPPPT</sequence>
<name>A0A124E319_MYCCR</name>
<gene>
    <name evidence="3" type="ORF">RMCC_5550</name>
</gene>
<evidence type="ECO:0000259" key="2">
    <source>
        <dbReference type="Pfam" id="PF18722"/>
    </source>
</evidence>
<dbReference type="EMBL" id="BCSY01000086">
    <property type="protein sequence ID" value="GAS98585.1"/>
    <property type="molecule type" value="Genomic_DNA"/>
</dbReference>
<evidence type="ECO:0000313" key="4">
    <source>
        <dbReference type="Proteomes" id="UP000069443"/>
    </source>
</evidence>
<dbReference type="InterPro" id="IPR004518">
    <property type="entry name" value="MazG-like_dom"/>
</dbReference>
<comment type="caution">
    <text evidence="3">The sequence shown here is derived from an EMBL/GenBank/DDBJ whole genome shotgun (WGS) entry which is preliminary data.</text>
</comment>
<organism evidence="3 4">
    <name type="scientific">Mycolicibacterium canariasense</name>
    <name type="common">Mycobacterium canariasense</name>
    <dbReference type="NCBI Taxonomy" id="228230"/>
    <lineage>
        <taxon>Bacteria</taxon>
        <taxon>Bacillati</taxon>
        <taxon>Actinomycetota</taxon>
        <taxon>Actinomycetes</taxon>
        <taxon>Mycobacteriales</taxon>
        <taxon>Mycobacteriaceae</taxon>
        <taxon>Mycolicibacterium</taxon>
    </lineage>
</organism>
<feature type="domain" description="MazG C-terminal" evidence="2">
    <location>
        <begin position="107"/>
        <end position="292"/>
    </location>
</feature>
<protein>
    <submittedName>
        <fullName evidence="3">Pyrophosphatase</fullName>
    </submittedName>
</protein>
<dbReference type="Pfam" id="PF18722">
    <property type="entry name" value="MazG_C"/>
    <property type="match status" value="1"/>
</dbReference>
<dbReference type="InterPro" id="IPR011379">
    <property type="entry name" value="MazG-related_GP37"/>
</dbReference>
<evidence type="ECO:0000259" key="1">
    <source>
        <dbReference type="Pfam" id="PF03819"/>
    </source>
</evidence>
<keyword evidence="4" id="KW-1185">Reference proteome</keyword>
<accession>A0A124E319</accession>
<reference evidence="4" key="2">
    <citation type="submission" date="2016-02" db="EMBL/GenBank/DDBJ databases">
        <title>Draft genome sequence of five rapidly growing Mycobacterium species.</title>
        <authorList>
            <person name="Katahira K."/>
            <person name="Gotou Y."/>
            <person name="Iida K."/>
            <person name="Ogura Y."/>
            <person name="Hayashi T."/>
        </authorList>
    </citation>
    <scope>NUCLEOTIDE SEQUENCE [LARGE SCALE GENOMIC DNA]</scope>
    <source>
        <strain evidence="4">JCM15298</strain>
    </source>
</reference>
<dbReference type="CDD" id="cd11541">
    <property type="entry name" value="NTP-PPase_u4"/>
    <property type="match status" value="1"/>
</dbReference>
<evidence type="ECO:0000313" key="3">
    <source>
        <dbReference type="EMBL" id="GAS98585.1"/>
    </source>
</evidence>
<proteinExistence type="predicted"/>